<protein>
    <submittedName>
        <fullName evidence="2">16712_t:CDS:1</fullName>
    </submittedName>
</protein>
<gene>
    <name evidence="2" type="ORF">FWILDA_LOCUS9385</name>
</gene>
<proteinExistence type="predicted"/>
<reference evidence="2" key="1">
    <citation type="submission" date="2022-08" db="EMBL/GenBank/DDBJ databases">
        <authorList>
            <person name="Kallberg Y."/>
            <person name="Tangrot J."/>
            <person name="Rosling A."/>
        </authorList>
    </citation>
    <scope>NUCLEOTIDE SEQUENCE</scope>
    <source>
        <strain evidence="2">Wild A</strain>
    </source>
</reference>
<feature type="domain" description="Complex 1 LYR protein" evidence="1">
    <location>
        <begin position="12"/>
        <end position="67"/>
    </location>
</feature>
<dbReference type="OrthoDB" id="190098at2759"/>
<evidence type="ECO:0000313" key="2">
    <source>
        <dbReference type="EMBL" id="CAI2180038.1"/>
    </source>
</evidence>
<keyword evidence="3" id="KW-1185">Reference proteome</keyword>
<dbReference type="Pfam" id="PF05347">
    <property type="entry name" value="Complex1_LYR"/>
    <property type="match status" value="1"/>
</dbReference>
<dbReference type="EMBL" id="CAMKVN010002198">
    <property type="protein sequence ID" value="CAI2180038.1"/>
    <property type="molecule type" value="Genomic_DNA"/>
</dbReference>
<name>A0A9W4SRC8_9GLOM</name>
<dbReference type="Proteomes" id="UP001153678">
    <property type="component" value="Unassembled WGS sequence"/>
</dbReference>
<evidence type="ECO:0000259" key="1">
    <source>
        <dbReference type="Pfam" id="PF05347"/>
    </source>
</evidence>
<organism evidence="2 3">
    <name type="scientific">Funneliformis geosporum</name>
    <dbReference type="NCBI Taxonomy" id="1117311"/>
    <lineage>
        <taxon>Eukaryota</taxon>
        <taxon>Fungi</taxon>
        <taxon>Fungi incertae sedis</taxon>
        <taxon>Mucoromycota</taxon>
        <taxon>Glomeromycotina</taxon>
        <taxon>Glomeromycetes</taxon>
        <taxon>Glomerales</taxon>
        <taxon>Glomeraceae</taxon>
        <taxon>Funneliformis</taxon>
    </lineage>
</organism>
<comment type="caution">
    <text evidence="2">The sequence shown here is derived from an EMBL/GenBank/DDBJ whole genome shotgun (WGS) entry which is preliminary data.</text>
</comment>
<dbReference type="InterPro" id="IPR008011">
    <property type="entry name" value="Complex1_LYR_dom"/>
</dbReference>
<dbReference type="AlphaFoldDB" id="A0A9W4SRC8"/>
<accession>A0A9W4SRC8</accession>
<sequence>MSRIITPASKKASSIFRRLWRAGDSSVLYSRPAVYYVRQRIREGFEEHKNVTNENILNDLFERCENTIKFLEISAKRKGFEHKVIYSLCEMTYIQNRYKRRPPHSNKRLSLELYNMHAHSYDDYYLTVKMMNDSLKLCLR</sequence>
<evidence type="ECO:0000313" key="3">
    <source>
        <dbReference type="Proteomes" id="UP001153678"/>
    </source>
</evidence>